<dbReference type="OrthoDB" id="4275057at2"/>
<keyword evidence="2" id="KW-1185">Reference proteome</keyword>
<name>A0A4U0NQ16_9ACTN</name>
<reference evidence="1 2" key="1">
    <citation type="submission" date="2019-04" db="EMBL/GenBank/DDBJ databases">
        <title>Streptomyces piniterrae sp. nov., a heliquinomycin-producing actinomycete isolated from rhizosphere soil of Pinus yunnanensis.</title>
        <authorList>
            <person name="Zhuang X."/>
            <person name="Zhao J."/>
        </authorList>
    </citation>
    <scope>NUCLEOTIDE SEQUENCE [LARGE SCALE GENOMIC DNA]</scope>
    <source>
        <strain evidence="2">jys28</strain>
    </source>
</reference>
<evidence type="ECO:0000313" key="2">
    <source>
        <dbReference type="Proteomes" id="UP000308697"/>
    </source>
</evidence>
<proteinExistence type="predicted"/>
<dbReference type="AlphaFoldDB" id="A0A4U0NQ16"/>
<dbReference type="Proteomes" id="UP000308697">
    <property type="component" value="Unassembled WGS sequence"/>
</dbReference>
<protein>
    <submittedName>
        <fullName evidence="1">Uncharacterized protein</fullName>
    </submittedName>
</protein>
<organism evidence="1 2">
    <name type="scientific">Streptomyces piniterrae</name>
    <dbReference type="NCBI Taxonomy" id="2571125"/>
    <lineage>
        <taxon>Bacteria</taxon>
        <taxon>Bacillati</taxon>
        <taxon>Actinomycetota</taxon>
        <taxon>Actinomycetes</taxon>
        <taxon>Kitasatosporales</taxon>
        <taxon>Streptomycetaceae</taxon>
        <taxon>Streptomyces</taxon>
    </lineage>
</organism>
<comment type="caution">
    <text evidence="1">The sequence shown here is derived from an EMBL/GenBank/DDBJ whole genome shotgun (WGS) entry which is preliminary data.</text>
</comment>
<sequence length="73" mass="7935">MGRGSNTRTGNRYDDRMVDHDVMEKRQSMQTHAPLATRRSASALLGAFGCGTARLHIDLCRLSSAICPRCAAA</sequence>
<evidence type="ECO:0000313" key="1">
    <source>
        <dbReference type="EMBL" id="TJZ56022.1"/>
    </source>
</evidence>
<accession>A0A4U0NQ16</accession>
<dbReference type="InterPro" id="IPR049979">
    <property type="entry name" value="Cys_resp_CS_actino"/>
</dbReference>
<dbReference type="NCBIfam" id="NF042934">
    <property type="entry name" value="cis_reg_atten"/>
    <property type="match status" value="1"/>
</dbReference>
<gene>
    <name evidence="1" type="ORF">FCH28_12235</name>
</gene>
<dbReference type="EMBL" id="SUMB01000003">
    <property type="protein sequence ID" value="TJZ56022.1"/>
    <property type="molecule type" value="Genomic_DNA"/>
</dbReference>